<dbReference type="GO" id="GO:0005886">
    <property type="term" value="C:plasma membrane"/>
    <property type="evidence" value="ECO:0007669"/>
    <property type="project" value="UniProtKB-SubCell"/>
</dbReference>
<dbReference type="InterPro" id="IPR006008">
    <property type="entry name" value="YciB"/>
</dbReference>
<dbReference type="Proteomes" id="UP000268033">
    <property type="component" value="Unassembled WGS sequence"/>
</dbReference>
<evidence type="ECO:0000256" key="1">
    <source>
        <dbReference type="ARBA" id="ARBA00022475"/>
    </source>
</evidence>
<dbReference type="RefSeq" id="WP_123421848.1">
    <property type="nucleotide sequence ID" value="NZ_JBLXAC010000006.1"/>
</dbReference>
<keyword evidence="4 5" id="KW-0472">Membrane</keyword>
<dbReference type="NCBIfam" id="TIGR00997">
    <property type="entry name" value="ispZ"/>
    <property type="match status" value="1"/>
</dbReference>
<feature type="transmembrane region" description="Helical" evidence="5">
    <location>
        <begin position="119"/>
        <end position="139"/>
    </location>
</feature>
<dbReference type="NCBIfam" id="NF001324">
    <property type="entry name" value="PRK00259.1-2"/>
    <property type="match status" value="1"/>
</dbReference>
<organism evidence="6 7">
    <name type="scientific">Gallaecimonas pentaromativorans</name>
    <dbReference type="NCBI Taxonomy" id="584787"/>
    <lineage>
        <taxon>Bacteria</taxon>
        <taxon>Pseudomonadati</taxon>
        <taxon>Pseudomonadota</taxon>
        <taxon>Gammaproteobacteria</taxon>
        <taxon>Enterobacterales</taxon>
        <taxon>Gallaecimonadaceae</taxon>
        <taxon>Gallaecimonas</taxon>
    </lineage>
</organism>
<sequence length="177" mass="19714">MAFLDYLPLIAFFIAYKLTNIYTATWVLIGASALMLVVVKLVKKSVSKQQWWLFAAVVVFGGLTLAFRSDLFIKWKVTVVYAAFAIALIGAQMSGKSLLKSMLGEQLKLPDGVWRNITFGWGGFFLVMAALNLVVAYHFSQDAWVNFKLFGTTALSLLACVITGMVIYKHLPEEEKS</sequence>
<accession>A0A3N1P8U7</accession>
<keyword evidence="3 5" id="KW-1133">Transmembrane helix</keyword>
<evidence type="ECO:0000256" key="3">
    <source>
        <dbReference type="ARBA" id="ARBA00022989"/>
    </source>
</evidence>
<proteinExistence type="inferred from homology"/>
<dbReference type="STRING" id="584787.GCA_001247655_03983"/>
<evidence type="ECO:0000256" key="5">
    <source>
        <dbReference type="HAMAP-Rule" id="MF_00189"/>
    </source>
</evidence>
<keyword evidence="5" id="KW-0997">Cell inner membrane</keyword>
<evidence type="ECO:0000256" key="4">
    <source>
        <dbReference type="ARBA" id="ARBA00023136"/>
    </source>
</evidence>
<reference evidence="6 7" key="1">
    <citation type="submission" date="2018-11" db="EMBL/GenBank/DDBJ databases">
        <title>Genomic Encyclopedia of Type Strains, Phase IV (KMG-IV): sequencing the most valuable type-strain genomes for metagenomic binning, comparative biology and taxonomic classification.</title>
        <authorList>
            <person name="Goeker M."/>
        </authorList>
    </citation>
    <scope>NUCLEOTIDE SEQUENCE [LARGE SCALE GENOMIC DNA]</scope>
    <source>
        <strain evidence="6 7">DSM 21945</strain>
    </source>
</reference>
<comment type="subcellular location">
    <subcellularLocation>
        <location evidence="5">Cell inner membrane</location>
        <topology evidence="5">Multi-pass membrane protein</topology>
    </subcellularLocation>
</comment>
<protein>
    <recommendedName>
        <fullName evidence="5">Inner membrane-spanning protein YciB</fullName>
    </recommendedName>
</protein>
<evidence type="ECO:0000313" key="6">
    <source>
        <dbReference type="EMBL" id="ROQ24973.1"/>
    </source>
</evidence>
<dbReference type="PANTHER" id="PTHR36917:SF1">
    <property type="entry name" value="INNER MEMBRANE-SPANNING PROTEIN YCIB"/>
    <property type="match status" value="1"/>
</dbReference>
<gene>
    <name evidence="5" type="primary">yciB</name>
    <name evidence="6" type="ORF">EDC28_106221</name>
</gene>
<comment type="similarity">
    <text evidence="5">Belongs to the YciB family.</text>
</comment>
<feature type="transmembrane region" description="Helical" evidence="5">
    <location>
        <begin position="145"/>
        <end position="168"/>
    </location>
</feature>
<dbReference type="PANTHER" id="PTHR36917">
    <property type="entry name" value="INTRACELLULAR SEPTATION PROTEIN A-RELATED"/>
    <property type="match status" value="1"/>
</dbReference>
<evidence type="ECO:0000256" key="2">
    <source>
        <dbReference type="ARBA" id="ARBA00022692"/>
    </source>
</evidence>
<keyword evidence="2 5" id="KW-0812">Transmembrane</keyword>
<keyword evidence="7" id="KW-1185">Reference proteome</keyword>
<feature type="transmembrane region" description="Helical" evidence="5">
    <location>
        <begin position="20"/>
        <end position="39"/>
    </location>
</feature>
<feature type="transmembrane region" description="Helical" evidence="5">
    <location>
        <begin position="79"/>
        <end position="99"/>
    </location>
</feature>
<evidence type="ECO:0000313" key="7">
    <source>
        <dbReference type="Proteomes" id="UP000268033"/>
    </source>
</evidence>
<feature type="transmembrane region" description="Helical" evidence="5">
    <location>
        <begin position="51"/>
        <end position="67"/>
    </location>
</feature>
<dbReference type="HAMAP" id="MF_00189">
    <property type="entry name" value="YciB"/>
    <property type="match status" value="1"/>
</dbReference>
<comment type="caution">
    <text evidence="6">The sequence shown here is derived from an EMBL/GenBank/DDBJ whole genome shotgun (WGS) entry which is preliminary data.</text>
</comment>
<dbReference type="EMBL" id="RJUL01000006">
    <property type="protein sequence ID" value="ROQ24973.1"/>
    <property type="molecule type" value="Genomic_DNA"/>
</dbReference>
<dbReference type="Pfam" id="PF04279">
    <property type="entry name" value="IspA"/>
    <property type="match status" value="1"/>
</dbReference>
<keyword evidence="1 5" id="KW-1003">Cell membrane</keyword>
<name>A0A3N1P8U7_9GAMM</name>
<dbReference type="AlphaFoldDB" id="A0A3N1P8U7"/>
<comment type="function">
    <text evidence="5">Plays a role in cell envelope biogenesis, maintenance of cell envelope integrity and membrane homeostasis.</text>
</comment>